<evidence type="ECO:0000256" key="1">
    <source>
        <dbReference type="ARBA" id="ARBA00022553"/>
    </source>
</evidence>
<keyword evidence="7" id="KW-0808">Transferase</keyword>
<gene>
    <name evidence="7" type="ORF">PPERSA_05551</name>
</gene>
<dbReference type="EMBL" id="LDAU01000108">
    <property type="protein sequence ID" value="KRX05442.1"/>
    <property type="molecule type" value="Genomic_DNA"/>
</dbReference>
<dbReference type="PRINTS" id="PR00344">
    <property type="entry name" value="BCTRLSENSOR"/>
</dbReference>
<sequence length="882" mass="102538">MKDLLSFCLELIKSQAYSKDIKFSLDYADIAEQIFYNDYQRIQQVVLNLLLNALKFTQKGIIQIRVSQDILNKDDIQIEIIDTGEGISLKQQQHIFKRFGKNHNILNTQGGGLGLTISYHIVKAISGNQTLNVKSKLNNGSNFYFKVKNYDKKYTGTKPKNQIQSAIELNSIRNSKYIKQEETQDFSFDLQQQSQFIQNNQEQKNLENFFFQEQKQTSDYQMDPLSSTRNLYQAIENNDQKNNQQKNNTSLELQSSFNSPLLSARLADISTQRQKQIQNFTLSSEIAQIHKNQYFNSTNNPYNNLQNLQLDKNYQYFNQQQQQQQQILPKLSPKNNFASIQEKWHEEDAISAQKCSNQFSLNFINMTKFKQQSQKNFSGQQKSFQQINLENSQQQDSSTGELSIYLEENYNLDLQKIHSEPNQKSSNYQSLANNILNYEFMKQKIPHSNQNYNIKNNQIKNQFNFTNFNQNNLKMNNNISFQPEIYSNKINGDNPEFSQKSLDIINSSQRNYNNNQAIYQSISASIVQQYKSQNNLSQKQFNKIKLIKPHKSISITNSKQITNSCDCAKILVIDDTGFNLEVMRAFLIKQFGINNVDIAISGQLGLDKIKQKYLNYKQQVNIQNDENLKQFPTLRGIKKKKTVKVDDIICSQNNNIFQSGSYKNLPISESQNQINSDNNSNNSNCNNFQQNNLDLQKLNNPDNKIDMQISEKQTENSEKEISKSDSFAEQYDKVDILVSQKNPKHKKSLNFVIQAKQQNSKQYQQQKENNKNINQNYNNDIEKINQIDQQQYVCHECKGLYKLILMDIDMPGMNGYEATEKIKQFFQQQQIDDQEQSFICACTCYDDNETKGLVQKCGMKGHIKKPITKKSVQMLLEKINLI</sequence>
<dbReference type="GO" id="GO:0005524">
    <property type="term" value="F:ATP binding"/>
    <property type="evidence" value="ECO:0007669"/>
    <property type="project" value="UniProtKB-KW"/>
</dbReference>
<dbReference type="InterPro" id="IPR005467">
    <property type="entry name" value="His_kinase_dom"/>
</dbReference>
<comment type="caution">
    <text evidence="7">The sequence shown here is derived from an EMBL/GenBank/DDBJ whole genome shotgun (WGS) entry which is preliminary data.</text>
</comment>
<keyword evidence="7" id="KW-0067">ATP-binding</keyword>
<keyword evidence="8" id="KW-1185">Reference proteome</keyword>
<dbReference type="GO" id="GO:0000160">
    <property type="term" value="P:phosphorelay signal transduction system"/>
    <property type="evidence" value="ECO:0007669"/>
    <property type="project" value="InterPro"/>
</dbReference>
<feature type="modified residue" description="4-aspartylphosphate" evidence="2">
    <location>
        <position position="807"/>
    </location>
</feature>
<dbReference type="InterPro" id="IPR001789">
    <property type="entry name" value="Sig_transdc_resp-reg_receiver"/>
</dbReference>
<evidence type="ECO:0000256" key="2">
    <source>
        <dbReference type="PROSITE-ProRule" id="PRU00169"/>
    </source>
</evidence>
<dbReference type="GO" id="GO:0016301">
    <property type="term" value="F:kinase activity"/>
    <property type="evidence" value="ECO:0007669"/>
    <property type="project" value="UniProtKB-KW"/>
</dbReference>
<dbReference type="InterPro" id="IPR004358">
    <property type="entry name" value="Sig_transdc_His_kin-like_C"/>
</dbReference>
<keyword evidence="7" id="KW-0418">Kinase</keyword>
<feature type="region of interest" description="Disordered" evidence="4">
    <location>
        <begin position="668"/>
        <end position="689"/>
    </location>
</feature>
<accession>A0A0V0QSY1</accession>
<dbReference type="SUPFAM" id="SSF55874">
    <property type="entry name" value="ATPase domain of HSP90 chaperone/DNA topoisomerase II/histidine kinase"/>
    <property type="match status" value="1"/>
</dbReference>
<name>A0A0V0QSY1_PSEPJ</name>
<dbReference type="InterPro" id="IPR011006">
    <property type="entry name" value="CheY-like_superfamily"/>
</dbReference>
<keyword evidence="3" id="KW-0175">Coiled coil</keyword>
<dbReference type="Gene3D" id="3.40.50.2300">
    <property type="match status" value="2"/>
</dbReference>
<dbReference type="SMART" id="SM00387">
    <property type="entry name" value="HATPase_c"/>
    <property type="match status" value="1"/>
</dbReference>
<dbReference type="SUPFAM" id="SSF52172">
    <property type="entry name" value="CheY-like"/>
    <property type="match status" value="1"/>
</dbReference>
<dbReference type="InterPro" id="IPR003594">
    <property type="entry name" value="HATPase_dom"/>
</dbReference>
<dbReference type="Pfam" id="PF02518">
    <property type="entry name" value="HATPase_c"/>
    <property type="match status" value="1"/>
</dbReference>
<keyword evidence="1 2" id="KW-0597">Phosphoprotein</keyword>
<dbReference type="PANTHER" id="PTHR43719">
    <property type="entry name" value="TWO-COMPONENT HISTIDINE KINASE"/>
    <property type="match status" value="1"/>
</dbReference>
<evidence type="ECO:0000259" key="6">
    <source>
        <dbReference type="PROSITE" id="PS50110"/>
    </source>
</evidence>
<dbReference type="PANTHER" id="PTHR43719:SF28">
    <property type="entry name" value="PEROXIDE STRESS-ACTIVATED HISTIDINE KINASE MAK1-RELATED"/>
    <property type="match status" value="1"/>
</dbReference>
<evidence type="ECO:0000259" key="5">
    <source>
        <dbReference type="PROSITE" id="PS50109"/>
    </source>
</evidence>
<dbReference type="InterPro" id="IPR050956">
    <property type="entry name" value="2C_system_His_kinase"/>
</dbReference>
<organism evidence="7 8">
    <name type="scientific">Pseudocohnilembus persalinus</name>
    <name type="common">Ciliate</name>
    <dbReference type="NCBI Taxonomy" id="266149"/>
    <lineage>
        <taxon>Eukaryota</taxon>
        <taxon>Sar</taxon>
        <taxon>Alveolata</taxon>
        <taxon>Ciliophora</taxon>
        <taxon>Intramacronucleata</taxon>
        <taxon>Oligohymenophorea</taxon>
        <taxon>Scuticociliatia</taxon>
        <taxon>Philasterida</taxon>
        <taxon>Pseudocohnilembidae</taxon>
        <taxon>Pseudocohnilembus</taxon>
    </lineage>
</organism>
<dbReference type="Gene3D" id="3.30.565.10">
    <property type="entry name" value="Histidine kinase-like ATPase, C-terminal domain"/>
    <property type="match status" value="1"/>
</dbReference>
<keyword evidence="7" id="KW-0547">Nucleotide-binding</keyword>
<dbReference type="PROSITE" id="PS50109">
    <property type="entry name" value="HIS_KIN"/>
    <property type="match status" value="1"/>
</dbReference>
<dbReference type="AlphaFoldDB" id="A0A0V0QSY1"/>
<proteinExistence type="predicted"/>
<evidence type="ECO:0000256" key="4">
    <source>
        <dbReference type="SAM" id="MobiDB-lite"/>
    </source>
</evidence>
<dbReference type="OrthoDB" id="21225at2759"/>
<evidence type="ECO:0000313" key="7">
    <source>
        <dbReference type="EMBL" id="KRX05442.1"/>
    </source>
</evidence>
<protein>
    <submittedName>
        <fullName evidence="7">Histidine kinase-like ATPase, ATP-binding domain</fullName>
    </submittedName>
</protein>
<reference evidence="7 8" key="1">
    <citation type="journal article" date="2015" name="Sci. Rep.">
        <title>Genome of the facultative scuticociliatosis pathogen Pseudocohnilembus persalinus provides insight into its virulence through horizontal gene transfer.</title>
        <authorList>
            <person name="Xiong J."/>
            <person name="Wang G."/>
            <person name="Cheng J."/>
            <person name="Tian M."/>
            <person name="Pan X."/>
            <person name="Warren A."/>
            <person name="Jiang C."/>
            <person name="Yuan D."/>
            <person name="Miao W."/>
        </authorList>
    </citation>
    <scope>NUCLEOTIDE SEQUENCE [LARGE SCALE GENOMIC DNA]</scope>
    <source>
        <strain evidence="7">36N120E</strain>
    </source>
</reference>
<dbReference type="InParanoid" id="A0A0V0QSY1"/>
<evidence type="ECO:0000256" key="3">
    <source>
        <dbReference type="SAM" id="Coils"/>
    </source>
</evidence>
<dbReference type="InterPro" id="IPR036890">
    <property type="entry name" value="HATPase_C_sf"/>
</dbReference>
<dbReference type="Pfam" id="PF00072">
    <property type="entry name" value="Response_reg"/>
    <property type="match status" value="1"/>
</dbReference>
<feature type="coiled-coil region" evidence="3">
    <location>
        <begin position="753"/>
        <end position="783"/>
    </location>
</feature>
<feature type="domain" description="Histidine kinase" evidence="5">
    <location>
        <begin position="1"/>
        <end position="151"/>
    </location>
</feature>
<dbReference type="Proteomes" id="UP000054937">
    <property type="component" value="Unassembled WGS sequence"/>
</dbReference>
<feature type="domain" description="Response regulatory" evidence="6">
    <location>
        <begin position="735"/>
        <end position="880"/>
    </location>
</feature>
<dbReference type="PROSITE" id="PS50110">
    <property type="entry name" value="RESPONSE_REGULATORY"/>
    <property type="match status" value="1"/>
</dbReference>
<evidence type="ECO:0000313" key="8">
    <source>
        <dbReference type="Proteomes" id="UP000054937"/>
    </source>
</evidence>